<sequence length="469" mass="53975">MFIQYRMMNGIKHKCFQYNIKMFFSILLLILLWQGSYTQFPRNIYKSATNATFHDETANSNGIDINVSAIAMTEDENINAAIYKNNIENIMNINKLQEKEEEEKEKEDEKEVNVIKMWKLQRKPLNRSQQLMTITPIDQLNDVRNDSRAMHDVLQDVVVAVDERRDTYDIMMRANDGNILSEDSTKSSQRRKGDNFINTDDNNDNNNVKYKTGNDKNGNENVNDAQDYHFEDRNTTMRKVITAKTVDSLNAGSNNAVDDADEIDGETKDFDNKSDNDMVNDNVAKWQQDMTAVLQQQLIYQFAIKYKQISRITLFTCRRTLPTAQLPLTARDMVEFLRQMYSRSGFNLPEIVKPSSSHTTATKSPIPLTVIPDKSERNAERTANSSLMVKIVKIDQLIIKRRPSDTDNSLRRDFNVRSGRPSDRSTFTNANWLDQQLKASIFKQIVVLDLACGAASRRVLEMVSRLLCN</sequence>
<feature type="region of interest" description="Disordered" evidence="1">
    <location>
        <begin position="179"/>
        <end position="221"/>
    </location>
</feature>
<proteinExistence type="predicted"/>
<name>A0A1A9VFA0_GLOAU</name>
<dbReference type="Proteomes" id="UP000078200">
    <property type="component" value="Unassembled WGS sequence"/>
</dbReference>
<reference evidence="2" key="1">
    <citation type="submission" date="2020-05" db="UniProtKB">
        <authorList>
            <consortium name="EnsemblMetazoa"/>
        </authorList>
    </citation>
    <scope>IDENTIFICATION</scope>
    <source>
        <strain evidence="2">TTRI</strain>
    </source>
</reference>
<dbReference type="STRING" id="7395.A0A1A9VFA0"/>
<dbReference type="AlphaFoldDB" id="A0A1A9VFA0"/>
<evidence type="ECO:0000313" key="2">
    <source>
        <dbReference type="EnsemblMetazoa" id="GAUT035435-PA"/>
    </source>
</evidence>
<evidence type="ECO:0000313" key="3">
    <source>
        <dbReference type="Proteomes" id="UP000078200"/>
    </source>
</evidence>
<accession>A0A1A9VFA0</accession>
<feature type="compositionally biased region" description="Low complexity" evidence="1">
    <location>
        <begin position="195"/>
        <end position="207"/>
    </location>
</feature>
<evidence type="ECO:0000256" key="1">
    <source>
        <dbReference type="SAM" id="MobiDB-lite"/>
    </source>
</evidence>
<organism evidence="2 3">
    <name type="scientific">Glossina austeni</name>
    <name type="common">Savannah tsetse fly</name>
    <dbReference type="NCBI Taxonomy" id="7395"/>
    <lineage>
        <taxon>Eukaryota</taxon>
        <taxon>Metazoa</taxon>
        <taxon>Ecdysozoa</taxon>
        <taxon>Arthropoda</taxon>
        <taxon>Hexapoda</taxon>
        <taxon>Insecta</taxon>
        <taxon>Pterygota</taxon>
        <taxon>Neoptera</taxon>
        <taxon>Endopterygota</taxon>
        <taxon>Diptera</taxon>
        <taxon>Brachycera</taxon>
        <taxon>Muscomorpha</taxon>
        <taxon>Hippoboscoidea</taxon>
        <taxon>Glossinidae</taxon>
        <taxon>Glossina</taxon>
    </lineage>
</organism>
<protein>
    <submittedName>
        <fullName evidence="2">Uncharacterized protein</fullName>
    </submittedName>
</protein>
<dbReference type="VEuPathDB" id="VectorBase:GAUT035435"/>
<dbReference type="EnsemblMetazoa" id="GAUT035435-RA">
    <property type="protein sequence ID" value="GAUT035435-PA"/>
    <property type="gene ID" value="GAUT035435"/>
</dbReference>
<keyword evidence="3" id="KW-1185">Reference proteome</keyword>